<dbReference type="GO" id="GO:0005654">
    <property type="term" value="C:nucleoplasm"/>
    <property type="evidence" value="ECO:0007669"/>
    <property type="project" value="UniProtKB-SubCell"/>
</dbReference>
<evidence type="ECO:0000256" key="4">
    <source>
        <dbReference type="ARBA" id="ARBA00023306"/>
    </source>
</evidence>
<dbReference type="InterPro" id="IPR044275">
    <property type="entry name" value="KRP"/>
</dbReference>
<feature type="domain" description="Cyclin-dependent kinase inhibitor" evidence="6">
    <location>
        <begin position="212"/>
        <end position="255"/>
    </location>
</feature>
<evidence type="ECO:0000259" key="6">
    <source>
        <dbReference type="Pfam" id="PF02234"/>
    </source>
</evidence>
<keyword evidence="8" id="KW-1185">Reference proteome</keyword>
<dbReference type="KEGG" id="gra:105800366"/>
<dbReference type="OrthoDB" id="6373236at2759"/>
<dbReference type="EMBL" id="CM001745">
    <property type="protein sequence ID" value="KJB37818.1"/>
    <property type="molecule type" value="Genomic_DNA"/>
</dbReference>
<name>A0A0D2QEU7_GOSRA</name>
<dbReference type="Proteomes" id="UP000032304">
    <property type="component" value="Chromosome 6"/>
</dbReference>
<dbReference type="AlphaFoldDB" id="A0A0D2QEU7"/>
<protein>
    <recommendedName>
        <fullName evidence="6">Cyclin-dependent kinase inhibitor domain-containing protein</fullName>
    </recommendedName>
</protein>
<reference evidence="7 8" key="1">
    <citation type="journal article" date="2012" name="Nature">
        <title>Repeated polyploidization of Gossypium genomes and the evolution of spinnable cotton fibres.</title>
        <authorList>
            <person name="Paterson A.H."/>
            <person name="Wendel J.F."/>
            <person name="Gundlach H."/>
            <person name="Guo H."/>
            <person name="Jenkins J."/>
            <person name="Jin D."/>
            <person name="Llewellyn D."/>
            <person name="Showmaker K.C."/>
            <person name="Shu S."/>
            <person name="Udall J."/>
            <person name="Yoo M.J."/>
            <person name="Byers R."/>
            <person name="Chen W."/>
            <person name="Doron-Faigenboim A."/>
            <person name="Duke M.V."/>
            <person name="Gong L."/>
            <person name="Grimwood J."/>
            <person name="Grover C."/>
            <person name="Grupp K."/>
            <person name="Hu G."/>
            <person name="Lee T.H."/>
            <person name="Li J."/>
            <person name="Lin L."/>
            <person name="Liu T."/>
            <person name="Marler B.S."/>
            <person name="Page J.T."/>
            <person name="Roberts A.W."/>
            <person name="Romanel E."/>
            <person name="Sanders W.S."/>
            <person name="Szadkowski E."/>
            <person name="Tan X."/>
            <person name="Tang H."/>
            <person name="Xu C."/>
            <person name="Wang J."/>
            <person name="Wang Z."/>
            <person name="Zhang D."/>
            <person name="Zhang L."/>
            <person name="Ashrafi H."/>
            <person name="Bedon F."/>
            <person name="Bowers J.E."/>
            <person name="Brubaker C.L."/>
            <person name="Chee P.W."/>
            <person name="Das S."/>
            <person name="Gingle A.R."/>
            <person name="Haigler C.H."/>
            <person name="Harker D."/>
            <person name="Hoffmann L.V."/>
            <person name="Hovav R."/>
            <person name="Jones D.C."/>
            <person name="Lemke C."/>
            <person name="Mansoor S."/>
            <person name="ur Rahman M."/>
            <person name="Rainville L.N."/>
            <person name="Rambani A."/>
            <person name="Reddy U.K."/>
            <person name="Rong J.K."/>
            <person name="Saranga Y."/>
            <person name="Scheffler B.E."/>
            <person name="Scheffler J.A."/>
            <person name="Stelly D.M."/>
            <person name="Triplett B.A."/>
            <person name="Van Deynze A."/>
            <person name="Vaslin M.F."/>
            <person name="Waghmare V.N."/>
            <person name="Walford S.A."/>
            <person name="Wright R.J."/>
            <person name="Zaki E.A."/>
            <person name="Zhang T."/>
            <person name="Dennis E.S."/>
            <person name="Mayer K.F."/>
            <person name="Peterson D.G."/>
            <person name="Rokhsar D.S."/>
            <person name="Wang X."/>
            <person name="Schmutz J."/>
        </authorList>
    </citation>
    <scope>NUCLEOTIDE SEQUENCE [LARGE SCALE GENOMIC DNA]</scope>
</reference>
<keyword evidence="3" id="KW-0649">Protein kinase inhibitor</keyword>
<dbReference type="PANTHER" id="PTHR46776">
    <property type="entry name" value="CYCLIN-DEPENDENT KINASE INHIBITOR 4-RELATED"/>
    <property type="match status" value="1"/>
</dbReference>
<dbReference type="GO" id="GO:0004861">
    <property type="term" value="F:cyclin-dependent protein serine/threonine kinase inhibitor activity"/>
    <property type="evidence" value="ECO:0007669"/>
    <property type="project" value="InterPro"/>
</dbReference>
<comment type="similarity">
    <text evidence="2">Belongs to the CDI family. ICK/KRP subfamily.</text>
</comment>
<organism evidence="7 8">
    <name type="scientific">Gossypium raimondii</name>
    <name type="common">Peruvian cotton</name>
    <name type="synonym">Gossypium klotzschianum subsp. raimondii</name>
    <dbReference type="NCBI Taxonomy" id="29730"/>
    <lineage>
        <taxon>Eukaryota</taxon>
        <taxon>Viridiplantae</taxon>
        <taxon>Streptophyta</taxon>
        <taxon>Embryophyta</taxon>
        <taxon>Tracheophyta</taxon>
        <taxon>Spermatophyta</taxon>
        <taxon>Magnoliopsida</taxon>
        <taxon>eudicotyledons</taxon>
        <taxon>Gunneridae</taxon>
        <taxon>Pentapetalae</taxon>
        <taxon>rosids</taxon>
        <taxon>malvids</taxon>
        <taxon>Malvales</taxon>
        <taxon>Malvaceae</taxon>
        <taxon>Malvoideae</taxon>
        <taxon>Gossypium</taxon>
    </lineage>
</organism>
<feature type="compositionally biased region" description="Polar residues" evidence="5">
    <location>
        <begin position="95"/>
        <end position="105"/>
    </location>
</feature>
<sequence length="258" mass="29024">MGKYIRKARTAGEVAVMELSQASLGVRTRAKTLALQRLQQSSTSSPPTVVSAPATGDGSFLQLRSRRLEKPPLVVHHHVSKRHKQQQQGSKKDSCVQNPNPNSYSRVRPCGGSNSEKKKGEDIVQEDNGNDNIINYSNLNNNHNESNDFGGVEASFGENILDMEARERGTRESTPCSLIRDSESIRTPGSATRPPNSADTNQRVQNSTWRHTPTSHEMDEFFSLTEEDQQRQFIEKYNFDPVKDKPLPGRYQWEKMDP</sequence>
<dbReference type="GO" id="GO:0051726">
    <property type="term" value="P:regulation of cell cycle"/>
    <property type="evidence" value="ECO:0007669"/>
    <property type="project" value="InterPro"/>
</dbReference>
<dbReference type="InterPro" id="IPR044898">
    <property type="entry name" value="CDI_dom_sf"/>
</dbReference>
<evidence type="ECO:0000256" key="1">
    <source>
        <dbReference type="ARBA" id="ARBA00004642"/>
    </source>
</evidence>
<feature type="region of interest" description="Disordered" evidence="5">
    <location>
        <begin position="76"/>
        <end position="132"/>
    </location>
</feature>
<accession>A0A0D2QEU7</accession>
<keyword evidence="4" id="KW-0131">Cell cycle</keyword>
<dbReference type="STRING" id="29730.A0A0D2QEU7"/>
<evidence type="ECO:0000256" key="5">
    <source>
        <dbReference type="SAM" id="MobiDB-lite"/>
    </source>
</evidence>
<dbReference type="eggNOG" id="ENOG502QXA1">
    <property type="taxonomic scope" value="Eukaryota"/>
</dbReference>
<proteinExistence type="inferred from homology"/>
<dbReference type="Pfam" id="PF02234">
    <property type="entry name" value="CDI"/>
    <property type="match status" value="1"/>
</dbReference>
<feature type="region of interest" description="Disordered" evidence="5">
    <location>
        <begin position="166"/>
        <end position="217"/>
    </location>
</feature>
<dbReference type="Gramene" id="KJB37818">
    <property type="protein sequence ID" value="KJB37818"/>
    <property type="gene ID" value="B456_006G221900"/>
</dbReference>
<gene>
    <name evidence="7" type="ORF">B456_006G221900</name>
</gene>
<dbReference type="InterPro" id="IPR003175">
    <property type="entry name" value="CDI_dom"/>
</dbReference>
<evidence type="ECO:0000313" key="8">
    <source>
        <dbReference type="Proteomes" id="UP000032304"/>
    </source>
</evidence>
<dbReference type="OMA" id="HTPTSHE"/>
<dbReference type="PIRSF" id="PIRSF017811">
    <property type="entry name" value="CDK_inhib_pln"/>
    <property type="match status" value="1"/>
</dbReference>
<dbReference type="Gene3D" id="4.10.365.10">
    <property type="entry name" value="p27"/>
    <property type="match status" value="1"/>
</dbReference>
<comment type="subcellular location">
    <subcellularLocation>
        <location evidence="1">Nucleus</location>
        <location evidence="1">Nucleoplasm</location>
    </subcellularLocation>
</comment>
<feature type="region of interest" description="Disordered" evidence="5">
    <location>
        <begin position="235"/>
        <end position="258"/>
    </location>
</feature>
<feature type="compositionally biased region" description="Polar residues" evidence="5">
    <location>
        <begin position="185"/>
        <end position="212"/>
    </location>
</feature>
<evidence type="ECO:0000256" key="3">
    <source>
        <dbReference type="ARBA" id="ARBA00023013"/>
    </source>
</evidence>
<evidence type="ECO:0000256" key="2">
    <source>
        <dbReference type="ARBA" id="ARBA00010274"/>
    </source>
</evidence>
<feature type="compositionally biased region" description="Basic residues" evidence="5">
    <location>
        <begin position="76"/>
        <end position="85"/>
    </location>
</feature>
<evidence type="ECO:0000313" key="7">
    <source>
        <dbReference type="EMBL" id="KJB37818.1"/>
    </source>
</evidence>